<accession>A0A9P8PQS5</accession>
<dbReference type="Pfam" id="PF23305">
    <property type="entry name" value="DUF7082"/>
    <property type="match status" value="1"/>
</dbReference>
<comment type="caution">
    <text evidence="2">The sequence shown here is derived from an EMBL/GenBank/DDBJ whole genome shotgun (WGS) entry which is preliminary data.</text>
</comment>
<name>A0A9P8PQS5_9ASCO</name>
<proteinExistence type="predicted"/>
<dbReference type="Proteomes" id="UP000788993">
    <property type="component" value="Unassembled WGS sequence"/>
</dbReference>
<organism evidence="2 3">
    <name type="scientific">Ogataea polymorpha</name>
    <dbReference type="NCBI Taxonomy" id="460523"/>
    <lineage>
        <taxon>Eukaryota</taxon>
        <taxon>Fungi</taxon>
        <taxon>Dikarya</taxon>
        <taxon>Ascomycota</taxon>
        <taxon>Saccharomycotina</taxon>
        <taxon>Pichiomycetes</taxon>
        <taxon>Pichiales</taxon>
        <taxon>Pichiaceae</taxon>
        <taxon>Ogataea</taxon>
    </lineage>
</organism>
<evidence type="ECO:0000259" key="1">
    <source>
        <dbReference type="Pfam" id="PF23305"/>
    </source>
</evidence>
<feature type="domain" description="DUF7082" evidence="1">
    <location>
        <begin position="195"/>
        <end position="384"/>
    </location>
</feature>
<sequence length="398" mass="45424">MSSGVAYNYNPFEDFSNLAQYELPNEWFSFEDEVVVSHLPLQLLAATLPDQEPQFYSSSAFELTSDYSSQGESVSTVVTTESIKPQTALFPPASACTPPPERMGECISRRESLDSEFDFKAFGEDELTILSEVDEYEEVLEVDLEAIESKSYPLVRGLNSGGSTTKPPPPDRTGRSRYLKCKLSILDGGEENLCLPEWSEHEKQDKRRIIRVERRQRINEVIMSFHILNLAEQQETRPAPDGVDFVEVSCLECYQNLDYSEDDDTTVVTRGGGESLSRQFYITSVEVIKIVELLIGSQSTNQKERRAERGRIRSNLVPFWSKKPISSKKVMSSDSHGEFIGKTNADLRNELAQRIMSYETRKPRRFDKEVRVLEWRKLVPALRRALQSYYVKVPNDVL</sequence>
<dbReference type="InterPro" id="IPR055509">
    <property type="entry name" value="DUF7082"/>
</dbReference>
<reference evidence="2" key="1">
    <citation type="journal article" date="2021" name="Open Biol.">
        <title>Shared evolutionary footprints suggest mitochondrial oxidative damage underlies multiple complex I losses in fungi.</title>
        <authorList>
            <person name="Schikora-Tamarit M.A."/>
            <person name="Marcet-Houben M."/>
            <person name="Nosek J."/>
            <person name="Gabaldon T."/>
        </authorList>
    </citation>
    <scope>NUCLEOTIDE SEQUENCE</scope>
    <source>
        <strain evidence="2">NCAIM Y.01608</strain>
    </source>
</reference>
<reference evidence="2" key="2">
    <citation type="submission" date="2021-01" db="EMBL/GenBank/DDBJ databases">
        <authorList>
            <person name="Schikora-Tamarit M.A."/>
        </authorList>
    </citation>
    <scope>NUCLEOTIDE SEQUENCE</scope>
    <source>
        <strain evidence="2">NCAIM Y.01608</strain>
    </source>
</reference>
<dbReference type="EMBL" id="JAEUBD010000146">
    <property type="protein sequence ID" value="KAH3676598.1"/>
    <property type="molecule type" value="Genomic_DNA"/>
</dbReference>
<gene>
    <name evidence="2" type="ORF">OGATHE_001087</name>
</gene>
<evidence type="ECO:0000313" key="2">
    <source>
        <dbReference type="EMBL" id="KAH3676598.1"/>
    </source>
</evidence>
<protein>
    <recommendedName>
        <fullName evidence="1">DUF7082 domain-containing protein</fullName>
    </recommendedName>
</protein>
<dbReference type="AlphaFoldDB" id="A0A9P8PQS5"/>
<evidence type="ECO:0000313" key="3">
    <source>
        <dbReference type="Proteomes" id="UP000788993"/>
    </source>
</evidence>
<keyword evidence="3" id="KW-1185">Reference proteome</keyword>